<evidence type="ECO:0000256" key="1">
    <source>
        <dbReference type="ARBA" id="ARBA00022448"/>
    </source>
</evidence>
<keyword evidence="1" id="KW-0813">Transport</keyword>
<dbReference type="InterPro" id="IPR027417">
    <property type="entry name" value="P-loop_NTPase"/>
</dbReference>
<dbReference type="PANTHER" id="PTHR42939:SF1">
    <property type="entry name" value="ABC TRANSPORTER ATP-BINDING PROTEIN ALBC-RELATED"/>
    <property type="match status" value="1"/>
</dbReference>
<evidence type="ECO:0000259" key="4">
    <source>
        <dbReference type="PROSITE" id="PS50893"/>
    </source>
</evidence>
<organism evidence="5 6">
    <name type="scientific">Seongchinamella unica</name>
    <dbReference type="NCBI Taxonomy" id="2547392"/>
    <lineage>
        <taxon>Bacteria</taxon>
        <taxon>Pseudomonadati</taxon>
        <taxon>Pseudomonadota</taxon>
        <taxon>Gammaproteobacteria</taxon>
        <taxon>Cellvibrionales</taxon>
        <taxon>Halieaceae</taxon>
        <taxon>Seongchinamella</taxon>
    </lineage>
</organism>
<accession>A0A4R5LUA1</accession>
<dbReference type="RefSeq" id="WP_133209052.1">
    <property type="nucleotide sequence ID" value="NZ_SMSE01000001.1"/>
</dbReference>
<dbReference type="PANTHER" id="PTHR42939">
    <property type="entry name" value="ABC TRANSPORTER ATP-BINDING PROTEIN ALBC-RELATED"/>
    <property type="match status" value="1"/>
</dbReference>
<feature type="domain" description="ABC transporter" evidence="4">
    <location>
        <begin position="5"/>
        <end position="230"/>
    </location>
</feature>
<dbReference type="Gene3D" id="3.40.50.300">
    <property type="entry name" value="P-loop containing nucleotide triphosphate hydrolases"/>
    <property type="match status" value="1"/>
</dbReference>
<name>A0A4R5LUA1_9GAMM</name>
<dbReference type="PROSITE" id="PS50893">
    <property type="entry name" value="ABC_TRANSPORTER_2"/>
    <property type="match status" value="1"/>
</dbReference>
<evidence type="ECO:0000313" key="5">
    <source>
        <dbReference type="EMBL" id="TDG14887.1"/>
    </source>
</evidence>
<comment type="caution">
    <text evidence="5">The sequence shown here is derived from an EMBL/GenBank/DDBJ whole genome shotgun (WGS) entry which is preliminary data.</text>
</comment>
<dbReference type="AlphaFoldDB" id="A0A4R5LUA1"/>
<reference evidence="5 6" key="1">
    <citation type="submission" date="2019-03" db="EMBL/GenBank/DDBJ databases">
        <title>Seongchinamella monodicae gen. nov., sp. nov., a novel member of the Gammaproteobacteria isolated from a tidal mudflat of beach.</title>
        <authorList>
            <person name="Yang H.G."/>
            <person name="Kang J.W."/>
            <person name="Lee S.D."/>
        </authorList>
    </citation>
    <scope>NUCLEOTIDE SEQUENCE [LARGE SCALE GENOMIC DNA]</scope>
    <source>
        <strain evidence="5 6">GH4-78</strain>
    </source>
</reference>
<keyword evidence="3 5" id="KW-0067">ATP-binding</keyword>
<sequence length="285" mass="31583">MGNIVEARGLTRSFGDLKAVDHVDFAVPAGSVLGLIGPNGAGKTTLLRALLGLTEYQGELDVLGNRPRSQRARLMEEVCFIADTAVLPRWMTVSQLLDYASGVHPRFDRSLAEDYLKDTDVRLKRRIRDLSKGMMVQVHLALVMAIDARLLILDEPTLGLDILFRKRFFEQLISDYFDQERTIIISTHQVDEVQHILTDVMFLNRGKLVLSRSMAEIEEQFVQLNAVGEAAVKAQSIPHLGSHSILGGKALIYEGIERESLAPLGELRTPSVADLFVAMMGGDKS</sequence>
<proteinExistence type="predicted"/>
<evidence type="ECO:0000313" key="6">
    <source>
        <dbReference type="Proteomes" id="UP000295554"/>
    </source>
</evidence>
<dbReference type="EMBL" id="SMSE01000001">
    <property type="protein sequence ID" value="TDG14887.1"/>
    <property type="molecule type" value="Genomic_DNA"/>
</dbReference>
<evidence type="ECO:0000256" key="2">
    <source>
        <dbReference type="ARBA" id="ARBA00022741"/>
    </source>
</evidence>
<dbReference type="CDD" id="cd03230">
    <property type="entry name" value="ABC_DR_subfamily_A"/>
    <property type="match status" value="1"/>
</dbReference>
<dbReference type="SUPFAM" id="SSF52540">
    <property type="entry name" value="P-loop containing nucleoside triphosphate hydrolases"/>
    <property type="match status" value="1"/>
</dbReference>
<gene>
    <name evidence="5" type="ORF">E2F43_01190</name>
</gene>
<evidence type="ECO:0000256" key="3">
    <source>
        <dbReference type="ARBA" id="ARBA00022840"/>
    </source>
</evidence>
<dbReference type="GO" id="GO:0005524">
    <property type="term" value="F:ATP binding"/>
    <property type="evidence" value="ECO:0007669"/>
    <property type="project" value="UniProtKB-KW"/>
</dbReference>
<dbReference type="InterPro" id="IPR003593">
    <property type="entry name" value="AAA+_ATPase"/>
</dbReference>
<dbReference type="GO" id="GO:0016887">
    <property type="term" value="F:ATP hydrolysis activity"/>
    <property type="evidence" value="ECO:0007669"/>
    <property type="project" value="InterPro"/>
</dbReference>
<keyword evidence="2" id="KW-0547">Nucleotide-binding</keyword>
<dbReference type="SMART" id="SM00382">
    <property type="entry name" value="AAA"/>
    <property type="match status" value="1"/>
</dbReference>
<dbReference type="OrthoDB" id="9804819at2"/>
<dbReference type="InterPro" id="IPR003439">
    <property type="entry name" value="ABC_transporter-like_ATP-bd"/>
</dbReference>
<keyword evidence="6" id="KW-1185">Reference proteome</keyword>
<dbReference type="InterPro" id="IPR051782">
    <property type="entry name" value="ABC_Transporter_VariousFunc"/>
</dbReference>
<dbReference type="Proteomes" id="UP000295554">
    <property type="component" value="Unassembled WGS sequence"/>
</dbReference>
<protein>
    <submittedName>
        <fullName evidence="5">ABC transporter ATP-binding protein</fullName>
    </submittedName>
</protein>
<dbReference type="Pfam" id="PF00005">
    <property type="entry name" value="ABC_tran"/>
    <property type="match status" value="1"/>
</dbReference>